<reference evidence="1" key="1">
    <citation type="journal article" date="2014" name="Nat. Commun.">
        <title>The tobacco genome sequence and its comparison with those of tomato and potato.</title>
        <authorList>
            <person name="Sierro N."/>
            <person name="Battey J.N."/>
            <person name="Ouadi S."/>
            <person name="Bakaher N."/>
            <person name="Bovet L."/>
            <person name="Willig A."/>
            <person name="Goepfert S."/>
            <person name="Peitsch M.C."/>
            <person name="Ivanov N.V."/>
        </authorList>
    </citation>
    <scope>NUCLEOTIDE SEQUENCE [LARGE SCALE GENOMIC DNA]</scope>
</reference>
<protein>
    <submittedName>
        <fullName evidence="2">Fatty acyl-CoA reductase 2, chloroplastic-like</fullName>
    </submittedName>
</protein>
<evidence type="ECO:0000313" key="1">
    <source>
        <dbReference type="Proteomes" id="UP000790787"/>
    </source>
</evidence>
<organism evidence="1 2">
    <name type="scientific">Nicotiana tabacum</name>
    <name type="common">Common tobacco</name>
    <dbReference type="NCBI Taxonomy" id="4097"/>
    <lineage>
        <taxon>Eukaryota</taxon>
        <taxon>Viridiplantae</taxon>
        <taxon>Streptophyta</taxon>
        <taxon>Embryophyta</taxon>
        <taxon>Tracheophyta</taxon>
        <taxon>Spermatophyta</taxon>
        <taxon>Magnoliopsida</taxon>
        <taxon>eudicotyledons</taxon>
        <taxon>Gunneridae</taxon>
        <taxon>Pentapetalae</taxon>
        <taxon>asterids</taxon>
        <taxon>lamiids</taxon>
        <taxon>Solanales</taxon>
        <taxon>Solanaceae</taxon>
        <taxon>Nicotianoideae</taxon>
        <taxon>Nicotianeae</taxon>
        <taxon>Nicotiana</taxon>
    </lineage>
</organism>
<dbReference type="RefSeq" id="XP_075095843.1">
    <property type="nucleotide sequence ID" value="XM_075239742.1"/>
</dbReference>
<keyword evidence="1" id="KW-1185">Reference proteome</keyword>
<name>A0AC58TF54_TOBAC</name>
<proteinExistence type="predicted"/>
<reference evidence="2" key="2">
    <citation type="submission" date="2025-08" db="UniProtKB">
        <authorList>
            <consortium name="RefSeq"/>
        </authorList>
    </citation>
    <scope>IDENTIFICATION</scope>
    <source>
        <tissue evidence="2">Leaf</tissue>
    </source>
</reference>
<sequence>MAAIAKHGYLPNPELNVYHLASMPMNPLSYSQLFDYSYEFFHSFPFINTKGNKVEVKRMKYFDKISAFSNFICEELFRQYGLQDLTEEEIIKFKRIFKRKVEYLKQFSKLYEPYLFYKGWFHNGNMQKLMEEMSEEEKKSFEIDVGQINWGDYFLKIHIPGVQENVLKDNNFTAVGELTGMVTKGTDVHLFPLLLKHLQRTQVVAMMSTHGQFGCTTANLSLNESFEKMVG</sequence>
<dbReference type="Proteomes" id="UP000790787">
    <property type="component" value="Chromosome 2"/>
</dbReference>
<accession>A0AC58TF54</accession>
<evidence type="ECO:0000313" key="2">
    <source>
        <dbReference type="RefSeq" id="XP_075095843.1"/>
    </source>
</evidence>
<gene>
    <name evidence="2" type="primary">LOC142173858</name>
</gene>